<dbReference type="AlphaFoldDB" id="A0A9J5Z0W5"/>
<sequence>MVEVPAPAQGQSHLAATPLRMLSVSHPQPEEAQEDVKRTCPRRGSPSSRHFPSDSGLASTPAVKNQGVQNVSFMAPKICEVTKTTEFPRPIHCGGRKRTSARRRPLNRSGVRERSSVGGACHHCFAVECERETTLASGEENRGGSGCGHGGEEMKMGEGESICDFAGKNDDDSGDGFLRSNLFHAIEKTKKIFIPRKKGWNMNSCTSECS</sequence>
<keyword evidence="3" id="KW-1185">Reference proteome</keyword>
<feature type="region of interest" description="Disordered" evidence="1">
    <location>
        <begin position="26"/>
        <end position="61"/>
    </location>
</feature>
<dbReference type="EMBL" id="JACXVP010000005">
    <property type="protein sequence ID" value="KAG5605632.1"/>
    <property type="molecule type" value="Genomic_DNA"/>
</dbReference>
<evidence type="ECO:0000313" key="3">
    <source>
        <dbReference type="Proteomes" id="UP000824120"/>
    </source>
</evidence>
<evidence type="ECO:0000313" key="2">
    <source>
        <dbReference type="EMBL" id="KAG5605632.1"/>
    </source>
</evidence>
<accession>A0A9J5Z0W5</accession>
<reference evidence="2 3" key="1">
    <citation type="submission" date="2020-09" db="EMBL/GenBank/DDBJ databases">
        <title>De no assembly of potato wild relative species, Solanum commersonii.</title>
        <authorList>
            <person name="Cho K."/>
        </authorList>
    </citation>
    <scope>NUCLEOTIDE SEQUENCE [LARGE SCALE GENOMIC DNA]</scope>
    <source>
        <strain evidence="2">LZ3.2</strain>
        <tissue evidence="2">Leaf</tissue>
    </source>
</reference>
<proteinExistence type="predicted"/>
<evidence type="ECO:0000256" key="1">
    <source>
        <dbReference type="SAM" id="MobiDB-lite"/>
    </source>
</evidence>
<gene>
    <name evidence="2" type="ORF">H5410_027124</name>
</gene>
<feature type="region of interest" description="Disordered" evidence="1">
    <location>
        <begin position="90"/>
        <end position="111"/>
    </location>
</feature>
<dbReference type="Proteomes" id="UP000824120">
    <property type="component" value="Chromosome 5"/>
</dbReference>
<protein>
    <submittedName>
        <fullName evidence="2">Uncharacterized protein</fullName>
    </submittedName>
</protein>
<feature type="compositionally biased region" description="Polar residues" evidence="1">
    <location>
        <begin position="45"/>
        <end position="61"/>
    </location>
</feature>
<organism evidence="2 3">
    <name type="scientific">Solanum commersonii</name>
    <name type="common">Commerson's wild potato</name>
    <name type="synonym">Commerson's nightshade</name>
    <dbReference type="NCBI Taxonomy" id="4109"/>
    <lineage>
        <taxon>Eukaryota</taxon>
        <taxon>Viridiplantae</taxon>
        <taxon>Streptophyta</taxon>
        <taxon>Embryophyta</taxon>
        <taxon>Tracheophyta</taxon>
        <taxon>Spermatophyta</taxon>
        <taxon>Magnoliopsida</taxon>
        <taxon>eudicotyledons</taxon>
        <taxon>Gunneridae</taxon>
        <taxon>Pentapetalae</taxon>
        <taxon>asterids</taxon>
        <taxon>lamiids</taxon>
        <taxon>Solanales</taxon>
        <taxon>Solanaceae</taxon>
        <taxon>Solanoideae</taxon>
        <taxon>Solaneae</taxon>
        <taxon>Solanum</taxon>
    </lineage>
</organism>
<name>A0A9J5Z0W5_SOLCO</name>
<feature type="compositionally biased region" description="Basic residues" evidence="1">
    <location>
        <begin position="94"/>
        <end position="106"/>
    </location>
</feature>
<comment type="caution">
    <text evidence="2">The sequence shown here is derived from an EMBL/GenBank/DDBJ whole genome shotgun (WGS) entry which is preliminary data.</text>
</comment>